<feature type="compositionally biased region" description="Pro residues" evidence="1">
    <location>
        <begin position="82"/>
        <end position="101"/>
    </location>
</feature>
<gene>
    <name evidence="2" type="ORF">TWF730_003282</name>
</gene>
<proteinExistence type="predicted"/>
<dbReference type="EMBL" id="JAVHNS010000014">
    <property type="protein sequence ID" value="KAK6335908.1"/>
    <property type="molecule type" value="Genomic_DNA"/>
</dbReference>
<organism evidence="2 3">
    <name type="scientific">Orbilia blumenaviensis</name>
    <dbReference type="NCBI Taxonomy" id="1796055"/>
    <lineage>
        <taxon>Eukaryota</taxon>
        <taxon>Fungi</taxon>
        <taxon>Dikarya</taxon>
        <taxon>Ascomycota</taxon>
        <taxon>Pezizomycotina</taxon>
        <taxon>Orbiliomycetes</taxon>
        <taxon>Orbiliales</taxon>
        <taxon>Orbiliaceae</taxon>
        <taxon>Orbilia</taxon>
    </lineage>
</organism>
<accession>A0AAV9U8W2</accession>
<protein>
    <submittedName>
        <fullName evidence="2">Uncharacterized protein</fullName>
    </submittedName>
</protein>
<evidence type="ECO:0000313" key="2">
    <source>
        <dbReference type="EMBL" id="KAK6335908.1"/>
    </source>
</evidence>
<dbReference type="AlphaFoldDB" id="A0AAV9U8W2"/>
<name>A0AAV9U8W2_9PEZI</name>
<evidence type="ECO:0000313" key="3">
    <source>
        <dbReference type="Proteomes" id="UP001373714"/>
    </source>
</evidence>
<feature type="region of interest" description="Disordered" evidence="1">
    <location>
        <begin position="1"/>
        <end position="105"/>
    </location>
</feature>
<dbReference type="Proteomes" id="UP001373714">
    <property type="component" value="Unassembled WGS sequence"/>
</dbReference>
<sequence length="293" mass="32207">MSLSSFLTKLEQKATGTTSSHQQPQPYPQNPQYNNGPSQFQPPFQSYNYPNTNTYQGPAYGQTQFPNGNPPPPSNYHNQPAYNPPQYAPAPSYAQPPPPQQHKPATRSFLLSYSSGGTSTIIKDPDTGEQVYIIVYPKFDNWTGKSKSGLDQELHAGDKHGRIIGGWKNSETTAKPSMCIGEPKNGAQFQKLKTSSIGSKMGFVSQHNRREYEWKKGDEKFAFRLVDVESGEEVAAFDPHTSSLSMSKLGKLEIQLIGGEDWIAEVLITGVILVGNKVDDTIGKEILKAVLGA</sequence>
<comment type="caution">
    <text evidence="2">The sequence shown here is derived from an EMBL/GenBank/DDBJ whole genome shotgun (WGS) entry which is preliminary data.</text>
</comment>
<evidence type="ECO:0000256" key="1">
    <source>
        <dbReference type="SAM" id="MobiDB-lite"/>
    </source>
</evidence>
<reference evidence="2 3" key="1">
    <citation type="submission" date="2019-10" db="EMBL/GenBank/DDBJ databases">
        <authorList>
            <person name="Palmer J.M."/>
        </authorList>
    </citation>
    <scope>NUCLEOTIDE SEQUENCE [LARGE SCALE GENOMIC DNA]</scope>
    <source>
        <strain evidence="2 3">TWF730</strain>
    </source>
</reference>
<keyword evidence="3" id="KW-1185">Reference proteome</keyword>
<feature type="compositionally biased region" description="Polar residues" evidence="1">
    <location>
        <begin position="38"/>
        <end position="67"/>
    </location>
</feature>